<dbReference type="AlphaFoldDB" id="A0AAP0NZT4"/>
<dbReference type="EMBL" id="JBBNAG010000006">
    <property type="protein sequence ID" value="KAK9125992.1"/>
    <property type="molecule type" value="Genomic_DNA"/>
</dbReference>
<organism evidence="1 2">
    <name type="scientific">Stephania cephalantha</name>
    <dbReference type="NCBI Taxonomy" id="152367"/>
    <lineage>
        <taxon>Eukaryota</taxon>
        <taxon>Viridiplantae</taxon>
        <taxon>Streptophyta</taxon>
        <taxon>Embryophyta</taxon>
        <taxon>Tracheophyta</taxon>
        <taxon>Spermatophyta</taxon>
        <taxon>Magnoliopsida</taxon>
        <taxon>Ranunculales</taxon>
        <taxon>Menispermaceae</taxon>
        <taxon>Menispermoideae</taxon>
        <taxon>Cissampelideae</taxon>
        <taxon>Stephania</taxon>
    </lineage>
</organism>
<reference evidence="1 2" key="1">
    <citation type="submission" date="2024-01" db="EMBL/GenBank/DDBJ databases">
        <title>Genome assemblies of Stephania.</title>
        <authorList>
            <person name="Yang L."/>
        </authorList>
    </citation>
    <scope>NUCLEOTIDE SEQUENCE [LARGE SCALE GENOMIC DNA]</scope>
    <source>
        <strain evidence="1">JXDWG</strain>
        <tissue evidence="1">Leaf</tissue>
    </source>
</reference>
<accession>A0AAP0NZT4</accession>
<comment type="caution">
    <text evidence="1">The sequence shown here is derived from an EMBL/GenBank/DDBJ whole genome shotgun (WGS) entry which is preliminary data.</text>
</comment>
<gene>
    <name evidence="1" type="ORF">Scep_014838</name>
</gene>
<protein>
    <submittedName>
        <fullName evidence="1">Uncharacterized protein</fullName>
    </submittedName>
</protein>
<name>A0AAP0NZT4_9MAGN</name>
<evidence type="ECO:0000313" key="2">
    <source>
        <dbReference type="Proteomes" id="UP001419268"/>
    </source>
</evidence>
<keyword evidence="2" id="KW-1185">Reference proteome</keyword>
<proteinExistence type="predicted"/>
<sequence>MRTSVRAFSNTCQRAPMESTFVEAWKKLIPNIEPPTPSLLREGPPLPLLYPIQAHRQLRLALPIRNHLLRVVTGKFYYICTKHLGEMDTFSIISNSTESLTRDQAVRFWKKLEQYTRSGPYD</sequence>
<dbReference type="Proteomes" id="UP001419268">
    <property type="component" value="Unassembled WGS sequence"/>
</dbReference>
<evidence type="ECO:0000313" key="1">
    <source>
        <dbReference type="EMBL" id="KAK9125992.1"/>
    </source>
</evidence>